<protein>
    <recommendedName>
        <fullName evidence="4">DUF3105 domain-containing protein</fullName>
    </recommendedName>
</protein>
<keyword evidence="1" id="KW-0472">Membrane</keyword>
<dbReference type="Proteomes" id="UP000184440">
    <property type="component" value="Unassembled WGS sequence"/>
</dbReference>
<evidence type="ECO:0000313" key="2">
    <source>
        <dbReference type="EMBL" id="SHM24131.1"/>
    </source>
</evidence>
<evidence type="ECO:0008006" key="4">
    <source>
        <dbReference type="Google" id="ProtNLM"/>
    </source>
</evidence>
<proteinExistence type="predicted"/>
<accession>A0A1M7H6A0</accession>
<keyword evidence="1" id="KW-1133">Transmembrane helix</keyword>
<dbReference type="AlphaFoldDB" id="A0A1M7H6A0"/>
<reference evidence="2 3" key="1">
    <citation type="submission" date="2016-11" db="EMBL/GenBank/DDBJ databases">
        <authorList>
            <person name="Jaros S."/>
            <person name="Januszkiewicz K."/>
            <person name="Wedrychowicz H."/>
        </authorList>
    </citation>
    <scope>NUCLEOTIDE SEQUENCE [LARGE SCALE GENOMIC DNA]</scope>
    <source>
        <strain evidence="2 3">DSM 46144</strain>
    </source>
</reference>
<organism evidence="2 3">
    <name type="scientific">Cryptosporangium aurantiacum</name>
    <dbReference type="NCBI Taxonomy" id="134849"/>
    <lineage>
        <taxon>Bacteria</taxon>
        <taxon>Bacillati</taxon>
        <taxon>Actinomycetota</taxon>
        <taxon>Actinomycetes</taxon>
        <taxon>Cryptosporangiales</taxon>
        <taxon>Cryptosporangiaceae</taxon>
        <taxon>Cryptosporangium</taxon>
    </lineage>
</organism>
<sequence length="212" mass="22080">MPPGASGGPLPGAPGGKSGGKGQLIAGLVVGVVVLILLCGGGVTAGIYIVRDGSDGGTSSVAIEGVVDYRTTQPEILTTQHVAGDSNYAVKPPVGGDHDAVWQNCQGDVYATKIDDGHAVHSLEHGAVWITYRPDLTPDQVDSLKARVTGKDYTFLSPYPGLESPISLQAWGYQLKVNDADDERIDKFLEEYRITASIETGAPCSNGTTVAD</sequence>
<gene>
    <name evidence="2" type="ORF">SAMN05443668_10187</name>
</gene>
<dbReference type="RefSeq" id="WP_073250210.1">
    <property type="nucleotide sequence ID" value="NZ_FRCS01000001.1"/>
</dbReference>
<name>A0A1M7H6A0_9ACTN</name>
<evidence type="ECO:0000313" key="3">
    <source>
        <dbReference type="Proteomes" id="UP000184440"/>
    </source>
</evidence>
<keyword evidence="3" id="KW-1185">Reference proteome</keyword>
<dbReference type="STRING" id="134849.SAMN05443668_10187"/>
<dbReference type="InterPro" id="IPR021454">
    <property type="entry name" value="DUF3105"/>
</dbReference>
<feature type="transmembrane region" description="Helical" evidence="1">
    <location>
        <begin position="24"/>
        <end position="50"/>
    </location>
</feature>
<dbReference type="Pfam" id="PF11303">
    <property type="entry name" value="DUF3105"/>
    <property type="match status" value="1"/>
</dbReference>
<evidence type="ECO:0000256" key="1">
    <source>
        <dbReference type="SAM" id="Phobius"/>
    </source>
</evidence>
<dbReference type="EMBL" id="FRCS01000001">
    <property type="protein sequence ID" value="SHM24131.1"/>
    <property type="molecule type" value="Genomic_DNA"/>
</dbReference>
<keyword evidence="1" id="KW-0812">Transmembrane</keyword>